<protein>
    <submittedName>
        <fullName evidence="1">Uncharacterized protein</fullName>
    </submittedName>
</protein>
<dbReference type="Proteomes" id="UP000006327">
    <property type="component" value="Unassembled WGS sequence"/>
</dbReference>
<accession>K6YYI7</accession>
<keyword evidence="2" id="KW-1185">Reference proteome</keyword>
<dbReference type="EMBL" id="BAEO01000065">
    <property type="protein sequence ID" value="GAC21788.1"/>
    <property type="molecule type" value="Genomic_DNA"/>
</dbReference>
<reference evidence="1 2" key="1">
    <citation type="journal article" date="2017" name="Antonie Van Leeuwenhoek">
        <title>Rhizobium rhizosphaerae sp. nov., a novel species isolated from rice rhizosphere.</title>
        <authorList>
            <person name="Zhao J.J."/>
            <person name="Zhang J."/>
            <person name="Zhang R.J."/>
            <person name="Zhang C.W."/>
            <person name="Yin H.Q."/>
            <person name="Zhang X.X."/>
        </authorList>
    </citation>
    <scope>NUCLEOTIDE SEQUENCE [LARGE SCALE GENOMIC DNA]</scope>
    <source>
        <strain evidence="1 2">BSs20135</strain>
    </source>
</reference>
<proteinExistence type="predicted"/>
<gene>
    <name evidence="1" type="ORF">GARC_4851</name>
</gene>
<dbReference type="STRING" id="493475.GARC_4851"/>
<evidence type="ECO:0000313" key="1">
    <source>
        <dbReference type="EMBL" id="GAC21788.1"/>
    </source>
</evidence>
<dbReference type="OrthoDB" id="5368544at2"/>
<name>K6YYI7_9ALTE</name>
<dbReference type="AlphaFoldDB" id="K6YYI7"/>
<organism evidence="1 2">
    <name type="scientific">Paraglaciecola arctica BSs20135</name>
    <dbReference type="NCBI Taxonomy" id="493475"/>
    <lineage>
        <taxon>Bacteria</taxon>
        <taxon>Pseudomonadati</taxon>
        <taxon>Pseudomonadota</taxon>
        <taxon>Gammaproteobacteria</taxon>
        <taxon>Alteromonadales</taxon>
        <taxon>Alteromonadaceae</taxon>
        <taxon>Paraglaciecola</taxon>
    </lineage>
</organism>
<comment type="caution">
    <text evidence="1">The sequence shown here is derived from an EMBL/GenBank/DDBJ whole genome shotgun (WGS) entry which is preliminary data.</text>
</comment>
<evidence type="ECO:0000313" key="2">
    <source>
        <dbReference type="Proteomes" id="UP000006327"/>
    </source>
</evidence>
<sequence length="104" mass="11768">MAGISYVSAETQDSLQFSGFARVVLGYIDENDATYLSYDLRAIALPPESQTRVLFNTKMVGLTESRIQSCWAQMRFSGRKKPPTELTNETLVNSVFTKPPRYYC</sequence>